<dbReference type="Pfam" id="PF12895">
    <property type="entry name" value="ANAPC3"/>
    <property type="match status" value="1"/>
</dbReference>
<dbReference type="PANTHER" id="PTHR12558">
    <property type="entry name" value="CELL DIVISION CYCLE 16,23,27"/>
    <property type="match status" value="1"/>
</dbReference>
<reference evidence="2" key="2">
    <citation type="submission" date="2021-02" db="EMBL/GenBank/DDBJ databases">
        <authorList>
            <person name="Kimball J.A."/>
            <person name="Haas M.W."/>
            <person name="Macchietto M."/>
            <person name="Kono T."/>
            <person name="Duquette J."/>
            <person name="Shao M."/>
        </authorList>
    </citation>
    <scope>NUCLEOTIDE SEQUENCE</scope>
    <source>
        <tissue evidence="2">Fresh leaf tissue</tissue>
    </source>
</reference>
<dbReference type="GO" id="GO:0005680">
    <property type="term" value="C:anaphase-promoting complex"/>
    <property type="evidence" value="ECO:0007669"/>
    <property type="project" value="TreeGrafter"/>
</dbReference>
<dbReference type="GO" id="GO:0007091">
    <property type="term" value="P:metaphase/anaphase transition of mitotic cell cycle"/>
    <property type="evidence" value="ECO:0007669"/>
    <property type="project" value="TreeGrafter"/>
</dbReference>
<dbReference type="GO" id="GO:0051301">
    <property type="term" value="P:cell division"/>
    <property type="evidence" value="ECO:0007669"/>
    <property type="project" value="TreeGrafter"/>
</dbReference>
<dbReference type="GO" id="GO:0005737">
    <property type="term" value="C:cytoplasm"/>
    <property type="evidence" value="ECO:0007669"/>
    <property type="project" value="TreeGrafter"/>
</dbReference>
<dbReference type="PANTHER" id="PTHR12558:SF13">
    <property type="entry name" value="CELL DIVISION CYCLE PROTEIN 27 HOMOLOG"/>
    <property type="match status" value="1"/>
</dbReference>
<dbReference type="Proteomes" id="UP000729402">
    <property type="component" value="Unassembled WGS sequence"/>
</dbReference>
<accession>A0A8J5WU61</accession>
<dbReference type="AlphaFoldDB" id="A0A8J5WU61"/>
<proteinExistence type="predicted"/>
<gene>
    <name evidence="2" type="ORF">GUJ93_ZPchr0012g19559</name>
</gene>
<comment type="caution">
    <text evidence="2">The sequence shown here is derived from an EMBL/GenBank/DDBJ whole genome shotgun (WGS) entry which is preliminary data.</text>
</comment>
<keyword evidence="3" id="KW-1185">Reference proteome</keyword>
<dbReference type="GO" id="GO:0031145">
    <property type="term" value="P:anaphase-promoting complex-dependent catabolic process"/>
    <property type="evidence" value="ECO:0007669"/>
    <property type="project" value="TreeGrafter"/>
</dbReference>
<protein>
    <submittedName>
        <fullName evidence="2">Uncharacterized protein</fullName>
    </submittedName>
</protein>
<dbReference type="GO" id="GO:0016567">
    <property type="term" value="P:protein ubiquitination"/>
    <property type="evidence" value="ECO:0007669"/>
    <property type="project" value="TreeGrafter"/>
</dbReference>
<evidence type="ECO:0000256" key="1">
    <source>
        <dbReference type="ARBA" id="ARBA00022803"/>
    </source>
</evidence>
<keyword evidence="1" id="KW-0802">TPR repeat</keyword>
<organism evidence="2 3">
    <name type="scientific">Zizania palustris</name>
    <name type="common">Northern wild rice</name>
    <dbReference type="NCBI Taxonomy" id="103762"/>
    <lineage>
        <taxon>Eukaryota</taxon>
        <taxon>Viridiplantae</taxon>
        <taxon>Streptophyta</taxon>
        <taxon>Embryophyta</taxon>
        <taxon>Tracheophyta</taxon>
        <taxon>Spermatophyta</taxon>
        <taxon>Magnoliopsida</taxon>
        <taxon>Liliopsida</taxon>
        <taxon>Poales</taxon>
        <taxon>Poaceae</taxon>
        <taxon>BOP clade</taxon>
        <taxon>Oryzoideae</taxon>
        <taxon>Oryzeae</taxon>
        <taxon>Zizaniinae</taxon>
        <taxon>Zizania</taxon>
    </lineage>
</organism>
<dbReference type="OrthoDB" id="671806at2759"/>
<reference evidence="2" key="1">
    <citation type="journal article" date="2021" name="bioRxiv">
        <title>Whole Genome Assembly and Annotation of Northern Wild Rice, Zizania palustris L., Supports a Whole Genome Duplication in the Zizania Genus.</title>
        <authorList>
            <person name="Haas M."/>
            <person name="Kono T."/>
            <person name="Macchietto M."/>
            <person name="Millas R."/>
            <person name="McGilp L."/>
            <person name="Shao M."/>
            <person name="Duquette J."/>
            <person name="Hirsch C.N."/>
            <person name="Kimball J."/>
        </authorList>
    </citation>
    <scope>NUCLEOTIDE SEQUENCE</scope>
    <source>
        <tissue evidence="2">Fresh leaf tissue</tissue>
    </source>
</reference>
<evidence type="ECO:0000313" key="3">
    <source>
        <dbReference type="Proteomes" id="UP000729402"/>
    </source>
</evidence>
<sequence length="173" mass="19502">METLMVDRVHSSLRLFMHRNAVFLCERLCAQFPAETNLQLLATCYLHNNQPYAAYHILKGKKLPESRYLLATSCFRMNLLQEAEEALCPVNEPNMEVPSGATGHYLLGLIYRYTGRMEAAAEQFNGAPSNLSQFDTPSPTISQTSCIAPPPLFRNTHAYQNTHRCQCSFQAKG</sequence>
<evidence type="ECO:0000313" key="2">
    <source>
        <dbReference type="EMBL" id="KAG8094837.1"/>
    </source>
</evidence>
<name>A0A8J5WU61_ZIZPA</name>
<dbReference type="EMBL" id="JAAALK010000080">
    <property type="protein sequence ID" value="KAG8094837.1"/>
    <property type="molecule type" value="Genomic_DNA"/>
</dbReference>